<dbReference type="Proteomes" id="UP001234297">
    <property type="component" value="Chromosome 11"/>
</dbReference>
<evidence type="ECO:0000313" key="2">
    <source>
        <dbReference type="Proteomes" id="UP001234297"/>
    </source>
</evidence>
<reference evidence="1 2" key="1">
    <citation type="journal article" date="2022" name="Hortic Res">
        <title>A haplotype resolved chromosomal level avocado genome allows analysis of novel avocado genes.</title>
        <authorList>
            <person name="Nath O."/>
            <person name="Fletcher S.J."/>
            <person name="Hayward A."/>
            <person name="Shaw L.M."/>
            <person name="Masouleh A.K."/>
            <person name="Furtado A."/>
            <person name="Henry R.J."/>
            <person name="Mitter N."/>
        </authorList>
    </citation>
    <scope>NUCLEOTIDE SEQUENCE [LARGE SCALE GENOMIC DNA]</scope>
    <source>
        <strain evidence="2">cv. Hass</strain>
    </source>
</reference>
<keyword evidence="2" id="KW-1185">Reference proteome</keyword>
<gene>
    <name evidence="1" type="ORF">MRB53_033187</name>
</gene>
<accession>A0ACC2KTY5</accession>
<dbReference type="EMBL" id="CM056819">
    <property type="protein sequence ID" value="KAJ8624657.1"/>
    <property type="molecule type" value="Genomic_DNA"/>
</dbReference>
<proteinExistence type="predicted"/>
<protein>
    <submittedName>
        <fullName evidence="1">Uncharacterized protein</fullName>
    </submittedName>
</protein>
<comment type="caution">
    <text evidence="1">The sequence shown here is derived from an EMBL/GenBank/DDBJ whole genome shotgun (WGS) entry which is preliminary data.</text>
</comment>
<name>A0ACC2KTY5_PERAE</name>
<organism evidence="1 2">
    <name type="scientific">Persea americana</name>
    <name type="common">Avocado</name>
    <dbReference type="NCBI Taxonomy" id="3435"/>
    <lineage>
        <taxon>Eukaryota</taxon>
        <taxon>Viridiplantae</taxon>
        <taxon>Streptophyta</taxon>
        <taxon>Embryophyta</taxon>
        <taxon>Tracheophyta</taxon>
        <taxon>Spermatophyta</taxon>
        <taxon>Magnoliopsida</taxon>
        <taxon>Magnoliidae</taxon>
        <taxon>Laurales</taxon>
        <taxon>Lauraceae</taxon>
        <taxon>Persea</taxon>
    </lineage>
</organism>
<evidence type="ECO:0000313" key="1">
    <source>
        <dbReference type="EMBL" id="KAJ8624657.1"/>
    </source>
</evidence>
<sequence>MFLLPETQKTRLLCLLLLRASKSLDREFASLALARKVVGDRIPVFHVKSSRLSVTGELLHTSGKEGFSDPFRFEIAGTEGREMGDKVSHFEFAFCQEVDGEAAISGKMVTNVDHLISSGPFFGRRGSKLESVDLHIFDRMEKINASLSMESVSGPSDVATCFTKCALSVSKQLVASNPLGLSSNQSEALNNGYLGLMGSFMTLFLPSQEAFHLLITSRS</sequence>